<organism evidence="1 2">
    <name type="scientific">Mycolicibacterium wolinskyi</name>
    <dbReference type="NCBI Taxonomy" id="59750"/>
    <lineage>
        <taxon>Bacteria</taxon>
        <taxon>Bacillati</taxon>
        <taxon>Actinomycetota</taxon>
        <taxon>Actinomycetes</taxon>
        <taxon>Mycobacteriales</taxon>
        <taxon>Mycobacteriaceae</taxon>
        <taxon>Mycolicibacterium</taxon>
    </lineage>
</organism>
<sequence length="154" mass="16124">MRYVGNSSASATVDSDWPREVIAGGSFPRDDQQRVGVIDVSPIGHVTYAMTGLPRSASNMALSQALTREFINTLGAGKVTCSAKYWVGPNLPGELASLEITGTDGTVTTAALAVVGEPDARVVIFTRGNAQYPIDADAVLQLGRAMHYDANPGA</sequence>
<gene>
    <name evidence="1" type="ORF">AWC31_25720</name>
</gene>
<name>A0A1X2FAT2_9MYCO</name>
<comment type="caution">
    <text evidence="1">The sequence shown here is derived from an EMBL/GenBank/DDBJ whole genome shotgun (WGS) entry which is preliminary data.</text>
</comment>
<dbReference type="AlphaFoldDB" id="A0A1X2FAT2"/>
<reference evidence="1 2" key="1">
    <citation type="submission" date="2016-01" db="EMBL/GenBank/DDBJ databases">
        <title>The new phylogeny of the genus Mycobacterium.</title>
        <authorList>
            <person name="Tarcisio F."/>
            <person name="Conor M."/>
            <person name="Antonella G."/>
            <person name="Elisabetta G."/>
            <person name="Giulia F.S."/>
            <person name="Sara T."/>
            <person name="Anna F."/>
            <person name="Clotilde B."/>
            <person name="Roberto B."/>
            <person name="Veronica D.S."/>
            <person name="Fabio R."/>
            <person name="Monica P."/>
            <person name="Olivier J."/>
            <person name="Enrico T."/>
            <person name="Nicola S."/>
        </authorList>
    </citation>
    <scope>NUCLEOTIDE SEQUENCE [LARGE SCALE GENOMIC DNA]</scope>
    <source>
        <strain evidence="1 2">ATCC 700010</strain>
    </source>
</reference>
<evidence type="ECO:0000313" key="2">
    <source>
        <dbReference type="Proteomes" id="UP000193964"/>
    </source>
</evidence>
<dbReference type="EMBL" id="LQQA01000015">
    <property type="protein sequence ID" value="ORX15079.1"/>
    <property type="molecule type" value="Genomic_DNA"/>
</dbReference>
<accession>A0A1X2FAT2</accession>
<proteinExistence type="predicted"/>
<dbReference type="Proteomes" id="UP000193964">
    <property type="component" value="Unassembled WGS sequence"/>
</dbReference>
<evidence type="ECO:0000313" key="1">
    <source>
        <dbReference type="EMBL" id="ORX15079.1"/>
    </source>
</evidence>
<protein>
    <submittedName>
        <fullName evidence="1">Uncharacterized protein</fullName>
    </submittedName>
</protein>